<dbReference type="InterPro" id="IPR013785">
    <property type="entry name" value="Aldolase_TIM"/>
</dbReference>
<evidence type="ECO:0000256" key="1">
    <source>
        <dbReference type="ARBA" id="ARBA00004948"/>
    </source>
</evidence>
<dbReference type="OrthoDB" id="194683at2"/>
<evidence type="ECO:0000313" key="5">
    <source>
        <dbReference type="Proteomes" id="UP000182257"/>
    </source>
</evidence>
<reference evidence="4 5" key="1">
    <citation type="submission" date="2016-10" db="EMBL/GenBank/DDBJ databases">
        <authorList>
            <person name="de Groot N.N."/>
        </authorList>
    </citation>
    <scope>NUCLEOTIDE SEQUENCE [LARGE SCALE GENOMIC DNA]</scope>
    <source>
        <strain evidence="4 5">D31d</strain>
    </source>
</reference>
<dbReference type="GO" id="GO:0004789">
    <property type="term" value="F:thiamine-phosphate diphosphorylase activity"/>
    <property type="evidence" value="ECO:0007669"/>
    <property type="project" value="TreeGrafter"/>
</dbReference>
<proteinExistence type="predicted"/>
<dbReference type="AlphaFoldDB" id="A0A1H4DN18"/>
<dbReference type="EMBL" id="FNRF01000004">
    <property type="protein sequence ID" value="SEA74183.1"/>
    <property type="molecule type" value="Genomic_DNA"/>
</dbReference>
<evidence type="ECO:0000259" key="3">
    <source>
        <dbReference type="Pfam" id="PF02581"/>
    </source>
</evidence>
<dbReference type="GO" id="GO:0009228">
    <property type="term" value="P:thiamine biosynthetic process"/>
    <property type="evidence" value="ECO:0007669"/>
    <property type="project" value="UniProtKB-KW"/>
</dbReference>
<name>A0A1H4DN18_XYLRU</name>
<sequence>MIIVITRPDFFEGEAEKIAQLLQSGRADLVHIRKPRASQSEVEQLLFSIPTELYSRLVLHDHHSLAIKYGLRGVHLNSRNPEPPAGWSGAVSISCHTLSELSECRRKPYAYMSLSPIFDSISKRGYYSTFTPDVIAAAHKAGLIDERVMALGGITFDKITEVEKMGFGGAMILGDAWR</sequence>
<dbReference type="PANTHER" id="PTHR20857:SF15">
    <property type="entry name" value="THIAMINE-PHOSPHATE SYNTHASE"/>
    <property type="match status" value="1"/>
</dbReference>
<feature type="domain" description="Thiamine phosphate synthase/TenI" evidence="3">
    <location>
        <begin position="4"/>
        <end position="169"/>
    </location>
</feature>
<dbReference type="RefSeq" id="WP_074761746.1">
    <property type="nucleotide sequence ID" value="NZ_FNRF01000004.1"/>
</dbReference>
<accession>A0A1H4DN18</accession>
<dbReference type="Proteomes" id="UP000182257">
    <property type="component" value="Unassembled WGS sequence"/>
</dbReference>
<dbReference type="InterPro" id="IPR022998">
    <property type="entry name" value="ThiamineP_synth_TenI"/>
</dbReference>
<dbReference type="CDD" id="cd00564">
    <property type="entry name" value="TMP_TenI"/>
    <property type="match status" value="1"/>
</dbReference>
<protein>
    <submittedName>
        <fullName evidence="4">Thiamine-phosphate pyrophosphorylase</fullName>
    </submittedName>
</protein>
<dbReference type="Gene3D" id="3.20.20.70">
    <property type="entry name" value="Aldolase class I"/>
    <property type="match status" value="1"/>
</dbReference>
<dbReference type="Pfam" id="PF02581">
    <property type="entry name" value="TMP-TENI"/>
    <property type="match status" value="1"/>
</dbReference>
<keyword evidence="2" id="KW-0784">Thiamine biosynthesis</keyword>
<evidence type="ECO:0000256" key="2">
    <source>
        <dbReference type="ARBA" id="ARBA00022977"/>
    </source>
</evidence>
<dbReference type="SUPFAM" id="SSF51391">
    <property type="entry name" value="Thiamin phosphate synthase"/>
    <property type="match status" value="1"/>
</dbReference>
<comment type="pathway">
    <text evidence="1">Cofactor biosynthesis; thiamine diphosphate biosynthesis.</text>
</comment>
<organism evidence="4 5">
    <name type="scientific">Xylanibacter ruminicola</name>
    <name type="common">Prevotella ruminicola</name>
    <dbReference type="NCBI Taxonomy" id="839"/>
    <lineage>
        <taxon>Bacteria</taxon>
        <taxon>Pseudomonadati</taxon>
        <taxon>Bacteroidota</taxon>
        <taxon>Bacteroidia</taxon>
        <taxon>Bacteroidales</taxon>
        <taxon>Prevotellaceae</taxon>
        <taxon>Xylanibacter</taxon>
    </lineage>
</organism>
<dbReference type="InterPro" id="IPR036206">
    <property type="entry name" value="ThiamineP_synth_sf"/>
</dbReference>
<dbReference type="PANTHER" id="PTHR20857">
    <property type="entry name" value="THIAMINE-PHOSPHATE PYROPHOSPHORYLASE"/>
    <property type="match status" value="1"/>
</dbReference>
<gene>
    <name evidence="4" type="ORF">SAMN05216462_2429</name>
</gene>
<evidence type="ECO:0000313" key="4">
    <source>
        <dbReference type="EMBL" id="SEA74183.1"/>
    </source>
</evidence>
<dbReference type="GO" id="GO:0005737">
    <property type="term" value="C:cytoplasm"/>
    <property type="evidence" value="ECO:0007669"/>
    <property type="project" value="TreeGrafter"/>
</dbReference>